<dbReference type="Gene3D" id="2.60.40.10">
    <property type="entry name" value="Immunoglobulins"/>
    <property type="match status" value="6"/>
</dbReference>
<protein>
    <submittedName>
        <fullName evidence="10">Choice-of-anchor D domain-containing protein</fullName>
    </submittedName>
</protein>
<dbReference type="Pfam" id="PF20009">
    <property type="entry name" value="GEVED"/>
    <property type="match status" value="2"/>
</dbReference>
<evidence type="ECO:0000256" key="3">
    <source>
        <dbReference type="ARBA" id="ARBA00022490"/>
    </source>
</evidence>
<dbReference type="InterPro" id="IPR051560">
    <property type="entry name" value="MAM_domain-containing"/>
</dbReference>
<evidence type="ECO:0000256" key="8">
    <source>
        <dbReference type="SAM" id="MobiDB-lite"/>
    </source>
</evidence>
<keyword evidence="4" id="KW-0732">Signal</keyword>
<feature type="region of interest" description="Disordered" evidence="8">
    <location>
        <begin position="53"/>
        <end position="79"/>
    </location>
</feature>
<dbReference type="SMART" id="SM00560">
    <property type="entry name" value="LamGL"/>
    <property type="match status" value="1"/>
</dbReference>
<dbReference type="Proteomes" id="UP001259492">
    <property type="component" value="Unassembled WGS sequence"/>
</dbReference>
<gene>
    <name evidence="10" type="ORF">RM697_12135</name>
</gene>
<dbReference type="InterPro" id="IPR053879">
    <property type="entry name" value="HYDIN_VesB_CFA65-like_Ig"/>
</dbReference>
<keyword evidence="11" id="KW-1185">Reference proteome</keyword>
<dbReference type="PANTHER" id="PTHR23282">
    <property type="entry name" value="APICAL ENDOSOMAL GLYCOPROTEIN PRECURSOR"/>
    <property type="match status" value="1"/>
</dbReference>
<evidence type="ECO:0000256" key="1">
    <source>
        <dbReference type="ARBA" id="ARBA00004138"/>
    </source>
</evidence>
<evidence type="ECO:0000256" key="2">
    <source>
        <dbReference type="ARBA" id="ARBA00004496"/>
    </source>
</evidence>
<dbReference type="RefSeq" id="WP_311428170.1">
    <property type="nucleotide sequence ID" value="NZ_JAVRIA010000008.1"/>
</dbReference>
<sequence>MKTFTLSIREYITLFGILLFAQLVHSQTTINTDNFNSGNFPFVYAGPPATQWNSGGTNCNRRNPGQDSPTGSNSIRLRNGTGTSLMTTSNINLSTYTTVDFSFLFIASGMEVGERFEVQFWDGSTWNIVTTYTSGTDFNNGVTYTPTLTLTSGSPYTFATTSQFRIRNFGNQNNDKVFFDDVLIEGYAAAGPEINITGLGTTINDGDTTPSLTDDTDFGDVDTASGTNVNTFTIQNTGTASLSVGTITISGANASDFTVTSGPATSVSAGGNTTFNITFNPSADGIRTASVSIVNGDSDENPYNFDIEGTGTSPSYCNSNGNSTADEYIGRVQLNTIDNSTGAGITSTGYSDYTGINTTVTQTTSYTITITPTWSGAVFNEGYSVWVDWNQDLDFGDAGEQVFTTGPTNTTPVSGSFTIPGTANLGSTRMRVSMKYNGIPTECESFGYGEVEDYTIIINPAPSGPEINITGLGNNINDGDTTPSLTDDTDFGTVNTPAGVNVNTFTIQNTGTTSLSVGTVTISGTHAADFSLVSSPASSVASGGNTTFSISFDPSADGLRTANISIINNDTDENPYNFNIQGTGFTPTPEINITGLGNTITDGDTTPSLTDDTDFGDVDTASGTNVNTFTIQNTGTASLSVGTITISGANAADFTVTSGPASSVSAGGNTTFNITFNPSADGLRTASVSIVNGDSDENPYNFDIEGTGFTPTPEINITGLGNTITDGDTTPSLTDDTDFGDVVESGGATNVNTFTIENTGTASLSVGAITISGTHASDFTVTSSPASSVTAGGSTSFDITFNPSAIGLRTASVSIVNGDSNENPYNFNIQGTGTLPSYCTSNGNLTYDTGVTRVQFNTIDNSDGSPKDNAYEDFTAINTNVNQSTSYNLSVNVDTDGNYTVHAWAWIDWNQNGDFGDAGEAYDLGDVTNVSNGATDLSPLSITIPGTASLGTTRMRVSAKFGTDPSYCETGFDGEVEDYTIIVDPAAASPEMDVYGNGLQIVDGDTTPNLADDTDFGSTDITVGSVTNTFTIRNTGTNILNLTGTGPTFVAISGAHAGDFTVTANPSTPVGIGSNTTFNITFNPSAVGLRTATITIANDDLNENPYNFDIQGTGFTNAPEINILGNGITIADGDNTPNILDDTDFGNIDITSGSDIHTFTIQNTGSLNPLTLTGGSPYISVSGAHSGDFSVTAAPTSTILAGSSTTFDITFNPSALGLRSATLTIANNDSDENPYSFAIQGTGTDICGGYVTTYPYSEDFEIGLGQIAQDGADDFNWTRQTGYTNTNESGPSSASSGSYYLYTEANLNNNFTANLFTPCLDLTGTSNPRLTFYFHMHGIDIGTINVDLSTDSGSTYPNNLWSQTTAVQGEETSSWIPVSIDLSSYIGQTVKLRIQGNVGNGNKGDMAIDNLIITDRSIPTEAPGGMTTDISLWLKANDGLSYTDGQSVALWEDQGVGANAKPHTSGQEPTYRDNVNKNINFNPVVEFDNTFASFSLDDDFEHSDTSTEFLEGDFGYFTEELFIVIIPDDTAINNSFGFMDVICGDSDTSNNQTDTTGIGFGDFSGRISNEIICYAHSTYTQTEPGDGYAVSEIGTGSSYDNVGIINTRRNTGNTQQELFYNANDIGTNQNDVPEFLNSDDTRYWIGRSKGWKATTNARIAEVISFKDRLNDTDLTEERNRVQSYLAIKYGITLGSNGTSQDYVDSDGTVIWDQNTGVPAEDVFNYDIAGIGRDDASNLLQKQSRSVNNDLDGASRGRGVLTMGISSIYDTNKLNPDSQLNDKEFLVWGNNGVDLDISQAPFTVNMSSDIGVALTTEVEFEAISRIWKVVENGGDIPEVEIQILTSAVRTATPPDGRYLMFISDSPIFNPTADYRVMTATTNELGEATLSTNYDFDNTKYITFGWAPERVFERSIFFDPADTNYVDMEDALDVNPSEFTISSWVKRENITSLNTSILSKRNVKPGVGNYTEGYDFTINTTGRFEVNWRDSGGSYRSIASSIAIPADEWHHLAIIHNGTRATLYIDGVEDTSANLAPPAATDESFYIGAAAKNTPQNFFHGNIDEVRVWDAALTEGQLHYIMNQEIEANATFVSGKYFNDISVTPTKNDVSTLPWNDLAGYYPMSTYTYTNTKDESGKGNQGALRNLRTVDRQTAPLPYQSTQNGQWDTNSTWANGSVQTIPGTTSIVDNTVSVDWNIVRTTHNVTIDDDSDLPISNNGIRSVLGLLVDNNELTVSGDTDQTAGDYDGYGLTVSHYLRLTGKIDLEGESQLIQTEDSDLLVTATGELERDQQGTSDTFTYNYWSSPVGETDAGTNRYSYSVQNVMYDNTTPINFLASGYDGTDTNPVGIADYWIWKFASQATGEYSAWQHVRRSGTILAGEGFTMKGPGSGDIADDQNYVFLGKPNNGNINLSIGADNDYLVGNPYPSAIDGRQFILDNGSVIGGTGSTTGTLYFWEHWGGGSHILAEYLGGYATYNLSGGSPSASFGVNDPDVGTGGTPRKRPGQYIPVSQGFFVTSEGSGGTINFNNGQRIFVKETASLTGNSTFMRMNNPSEDTFVDDRMKFRIGFYSVNTVQRQLLLTIDSDATVGKDWGFDGKINENQIDDMYWMIEDEKFIIQGSNEANEDSVYPLGVKVDDDGANYISINELENVPSDITVYVHDKDLNIYHNLSADGEYEVFLLAGEYNDRFEITFSNQDSLSITENTIAGVNVYYANDIESIVLRNPKNIDIKSIEMFNLLGQSIISIENISDSGYSEYEVKNLSSGTYIIKLFTVSGSVSKKVIVK</sequence>
<dbReference type="Pfam" id="PF26628">
    <property type="entry name" value="DUF8202"/>
    <property type="match status" value="1"/>
</dbReference>
<dbReference type="InterPro" id="IPR026444">
    <property type="entry name" value="Secre_tail"/>
</dbReference>
<dbReference type="EMBL" id="JAVRIA010000008">
    <property type="protein sequence ID" value="MDT0559405.1"/>
    <property type="molecule type" value="Genomic_DNA"/>
</dbReference>
<dbReference type="InterPro" id="IPR058515">
    <property type="entry name" value="DUF8202"/>
</dbReference>
<dbReference type="InterPro" id="IPR013320">
    <property type="entry name" value="ConA-like_dom_sf"/>
</dbReference>
<evidence type="ECO:0000313" key="11">
    <source>
        <dbReference type="Proteomes" id="UP001259492"/>
    </source>
</evidence>
<evidence type="ECO:0000256" key="5">
    <source>
        <dbReference type="ARBA" id="ARBA00023069"/>
    </source>
</evidence>
<keyword evidence="7" id="KW-0966">Cell projection</keyword>
<dbReference type="Pfam" id="PF00629">
    <property type="entry name" value="MAM"/>
    <property type="match status" value="1"/>
</dbReference>
<evidence type="ECO:0000256" key="6">
    <source>
        <dbReference type="ARBA" id="ARBA00023157"/>
    </source>
</evidence>
<keyword evidence="6" id="KW-1015">Disulfide bond</keyword>
<dbReference type="Pfam" id="PF13385">
    <property type="entry name" value="Laminin_G_3"/>
    <property type="match status" value="1"/>
</dbReference>
<evidence type="ECO:0000256" key="7">
    <source>
        <dbReference type="ARBA" id="ARBA00023273"/>
    </source>
</evidence>
<reference evidence="10 11" key="1">
    <citation type="submission" date="2023-09" db="EMBL/GenBank/DDBJ databases">
        <authorList>
            <person name="Rey-Velasco X."/>
        </authorList>
    </citation>
    <scope>NUCLEOTIDE SEQUENCE [LARGE SCALE GENOMIC DNA]</scope>
    <source>
        <strain evidence="10 11">W332</strain>
    </source>
</reference>
<dbReference type="PROSITE" id="PS50060">
    <property type="entry name" value="MAM_2"/>
    <property type="match status" value="1"/>
</dbReference>
<evidence type="ECO:0000256" key="4">
    <source>
        <dbReference type="ARBA" id="ARBA00022729"/>
    </source>
</evidence>
<dbReference type="PROSITE" id="PS50194">
    <property type="entry name" value="FILAMIN_REPEAT"/>
    <property type="match status" value="3"/>
</dbReference>
<dbReference type="InterPro" id="IPR013783">
    <property type="entry name" value="Ig-like_fold"/>
</dbReference>
<dbReference type="Pfam" id="PF22544">
    <property type="entry name" value="HYDIN_VesB_CFA65-like_Ig"/>
    <property type="match status" value="2"/>
</dbReference>
<dbReference type="InterPro" id="IPR000998">
    <property type="entry name" value="MAM_dom"/>
</dbReference>
<evidence type="ECO:0000313" key="10">
    <source>
        <dbReference type="EMBL" id="MDT0559405.1"/>
    </source>
</evidence>
<dbReference type="PANTHER" id="PTHR23282:SF101">
    <property type="entry name" value="MAM DOMAIN-CONTAINING PROTEIN"/>
    <property type="match status" value="1"/>
</dbReference>
<dbReference type="CDD" id="cd06263">
    <property type="entry name" value="MAM"/>
    <property type="match status" value="1"/>
</dbReference>
<dbReference type="NCBIfam" id="TIGR04183">
    <property type="entry name" value="Por_Secre_tail"/>
    <property type="match status" value="1"/>
</dbReference>
<name>A0ABU2YQ59_9FLAO</name>
<dbReference type="InterPro" id="IPR045474">
    <property type="entry name" value="GEVED"/>
</dbReference>
<keyword evidence="3" id="KW-0963">Cytoplasm</keyword>
<comment type="caution">
    <text evidence="10">The sequence shown here is derived from an EMBL/GenBank/DDBJ whole genome shotgun (WGS) entry which is preliminary data.</text>
</comment>
<comment type="subcellular location">
    <subcellularLocation>
        <location evidence="1">Cell projection</location>
        <location evidence="1">Cilium</location>
    </subcellularLocation>
    <subcellularLocation>
        <location evidence="2">Cytoplasm</location>
    </subcellularLocation>
</comment>
<dbReference type="InterPro" id="IPR017868">
    <property type="entry name" value="Filamin/ABP280_repeat-like"/>
</dbReference>
<dbReference type="InterPro" id="IPR006558">
    <property type="entry name" value="LamG-like"/>
</dbReference>
<dbReference type="SUPFAM" id="SSF49899">
    <property type="entry name" value="Concanavalin A-like lectins/glucanases"/>
    <property type="match status" value="2"/>
</dbReference>
<proteinExistence type="predicted"/>
<feature type="domain" description="MAM" evidence="9">
    <location>
        <begin position="1256"/>
        <end position="1422"/>
    </location>
</feature>
<dbReference type="NCBIfam" id="NF012200">
    <property type="entry name" value="choice_anch_D"/>
    <property type="match status" value="6"/>
</dbReference>
<accession>A0ABU2YQ59</accession>
<dbReference type="SMART" id="SM00137">
    <property type="entry name" value="MAM"/>
    <property type="match status" value="1"/>
</dbReference>
<keyword evidence="5" id="KW-0969">Cilium</keyword>
<organism evidence="10 11">
    <name type="scientific">Microcosmobacter mediterraneus</name>
    <dbReference type="NCBI Taxonomy" id="3075607"/>
    <lineage>
        <taxon>Bacteria</taxon>
        <taxon>Pseudomonadati</taxon>
        <taxon>Bacteroidota</taxon>
        <taxon>Flavobacteriia</taxon>
        <taxon>Flavobacteriales</taxon>
        <taxon>Flavobacteriaceae</taxon>
        <taxon>Microcosmobacter</taxon>
    </lineage>
</organism>
<evidence type="ECO:0000259" key="9">
    <source>
        <dbReference type="PROSITE" id="PS50060"/>
    </source>
</evidence>
<dbReference type="Gene3D" id="2.60.120.200">
    <property type="match status" value="2"/>
</dbReference>